<dbReference type="AlphaFoldDB" id="A0AAE1ULR0"/>
<dbReference type="EMBL" id="JAWZYT010000072">
    <property type="protein sequence ID" value="KAK4328547.1"/>
    <property type="molecule type" value="Genomic_DNA"/>
</dbReference>
<reference evidence="1" key="1">
    <citation type="submission" date="2023-11" db="EMBL/GenBank/DDBJ databases">
        <title>Genome assemblies of two species of porcelain crab, Petrolisthes cinctipes and Petrolisthes manimaculis (Anomura: Porcellanidae).</title>
        <authorList>
            <person name="Angst P."/>
        </authorList>
    </citation>
    <scope>NUCLEOTIDE SEQUENCE</scope>
    <source>
        <strain evidence="1">PB745_02</strain>
        <tissue evidence="1">Gill</tissue>
    </source>
</reference>
<keyword evidence="2" id="KW-1185">Reference proteome</keyword>
<accession>A0AAE1ULR0</accession>
<dbReference type="Proteomes" id="UP001292094">
    <property type="component" value="Unassembled WGS sequence"/>
</dbReference>
<name>A0AAE1ULR0_9EUCA</name>
<proteinExistence type="predicted"/>
<evidence type="ECO:0000313" key="1">
    <source>
        <dbReference type="EMBL" id="KAK4328547.1"/>
    </source>
</evidence>
<sequence length="85" mass="9749">MKSLIHNSFTYNGTRLFNCIPQKLRNMKDVSTDTFKNHLDKWLADIPDRPPTPGYLNINTNRLHDWIMDSKVQLGPSGAPAQLCH</sequence>
<comment type="caution">
    <text evidence="1">The sequence shown here is derived from an EMBL/GenBank/DDBJ whole genome shotgun (WGS) entry which is preliminary data.</text>
</comment>
<evidence type="ECO:0000313" key="2">
    <source>
        <dbReference type="Proteomes" id="UP001292094"/>
    </source>
</evidence>
<gene>
    <name evidence="1" type="ORF">Pmani_001024</name>
</gene>
<organism evidence="1 2">
    <name type="scientific">Petrolisthes manimaculis</name>
    <dbReference type="NCBI Taxonomy" id="1843537"/>
    <lineage>
        <taxon>Eukaryota</taxon>
        <taxon>Metazoa</taxon>
        <taxon>Ecdysozoa</taxon>
        <taxon>Arthropoda</taxon>
        <taxon>Crustacea</taxon>
        <taxon>Multicrustacea</taxon>
        <taxon>Malacostraca</taxon>
        <taxon>Eumalacostraca</taxon>
        <taxon>Eucarida</taxon>
        <taxon>Decapoda</taxon>
        <taxon>Pleocyemata</taxon>
        <taxon>Anomura</taxon>
        <taxon>Galatheoidea</taxon>
        <taxon>Porcellanidae</taxon>
        <taxon>Petrolisthes</taxon>
    </lineage>
</organism>
<protein>
    <submittedName>
        <fullName evidence="1">Uncharacterized protein</fullName>
    </submittedName>
</protein>